<dbReference type="PANTHER" id="PTHR31451">
    <property type="match status" value="1"/>
</dbReference>
<feature type="domain" description="CBM11" evidence="10">
    <location>
        <begin position="699"/>
        <end position="852"/>
    </location>
</feature>
<keyword evidence="9" id="KW-1133">Transmembrane helix</keyword>
<accession>A0ABT7TT75</accession>
<name>A0ABT7TT75_9MICO</name>
<keyword evidence="4" id="KW-0964">Secreted</keyword>
<dbReference type="SUPFAM" id="SSF51445">
    <property type="entry name" value="(Trans)glycosidases"/>
    <property type="match status" value="1"/>
</dbReference>
<dbReference type="InterPro" id="IPR017853">
    <property type="entry name" value="GH"/>
</dbReference>
<feature type="domain" description="Glycoside hydrolase family 5" evidence="11">
    <location>
        <begin position="194"/>
        <end position="268"/>
    </location>
</feature>
<dbReference type="Pfam" id="PF26410">
    <property type="entry name" value="GH5_mannosidase"/>
    <property type="match status" value="2"/>
</dbReference>
<dbReference type="SUPFAM" id="SSF49785">
    <property type="entry name" value="Galactose-binding domain-like"/>
    <property type="match status" value="1"/>
</dbReference>
<evidence type="ECO:0000259" key="10">
    <source>
        <dbReference type="Pfam" id="PF03425"/>
    </source>
</evidence>
<comment type="caution">
    <text evidence="12">The sequence shown here is derived from an EMBL/GenBank/DDBJ whole genome shotgun (WGS) entry which is preliminary data.</text>
</comment>
<evidence type="ECO:0000256" key="1">
    <source>
        <dbReference type="ARBA" id="ARBA00001678"/>
    </source>
</evidence>
<dbReference type="EC" id="3.2.1.78" evidence="3"/>
<feature type="region of interest" description="Disordered" evidence="8">
    <location>
        <begin position="853"/>
        <end position="908"/>
    </location>
</feature>
<evidence type="ECO:0000256" key="6">
    <source>
        <dbReference type="ARBA" id="ARBA00022801"/>
    </source>
</evidence>
<comment type="subcellular location">
    <subcellularLocation>
        <location evidence="2">Secreted</location>
    </subcellularLocation>
</comment>
<feature type="transmembrane region" description="Helical" evidence="9">
    <location>
        <begin position="920"/>
        <end position="941"/>
    </location>
</feature>
<dbReference type="InterPro" id="IPR005087">
    <property type="entry name" value="CBM11"/>
</dbReference>
<keyword evidence="13" id="KW-1185">Reference proteome</keyword>
<gene>
    <name evidence="12" type="ORF">QUG93_14025</name>
</gene>
<evidence type="ECO:0000259" key="11">
    <source>
        <dbReference type="Pfam" id="PF26410"/>
    </source>
</evidence>
<evidence type="ECO:0000256" key="3">
    <source>
        <dbReference type="ARBA" id="ARBA00012706"/>
    </source>
</evidence>
<keyword evidence="9" id="KW-0472">Membrane</keyword>
<dbReference type="Pfam" id="PF03425">
    <property type="entry name" value="CBM_11"/>
    <property type="match status" value="1"/>
</dbReference>
<dbReference type="InterPro" id="IPR036116">
    <property type="entry name" value="FN3_sf"/>
</dbReference>
<comment type="catalytic activity">
    <reaction evidence="1">
        <text>Random hydrolysis of (1-&gt;4)-beta-D-mannosidic linkages in mannans, galactomannans and glucomannans.</text>
        <dbReference type="EC" id="3.2.1.78"/>
    </reaction>
</comment>
<reference evidence="12 13" key="1">
    <citation type="submission" date="2023-06" db="EMBL/GenBank/DDBJ databases">
        <authorList>
            <person name="Feng G."/>
            <person name="Li J."/>
            <person name="Zhu H."/>
        </authorList>
    </citation>
    <scope>NUCLEOTIDE SEQUENCE [LARGE SCALE GENOMIC DNA]</scope>
    <source>
        <strain evidence="12 13">RHCKG28</strain>
    </source>
</reference>
<dbReference type="InterPro" id="IPR001547">
    <property type="entry name" value="Glyco_hydro_5"/>
</dbReference>
<keyword evidence="9" id="KW-0812">Transmembrane</keyword>
<dbReference type="InterPro" id="IPR008979">
    <property type="entry name" value="Galactose-bd-like_sf"/>
</dbReference>
<dbReference type="EMBL" id="JAUCMN010000011">
    <property type="protein sequence ID" value="MDM7892807.1"/>
    <property type="molecule type" value="Genomic_DNA"/>
</dbReference>
<evidence type="ECO:0000256" key="9">
    <source>
        <dbReference type="SAM" id="Phobius"/>
    </source>
</evidence>
<dbReference type="Gene3D" id="2.60.40.10">
    <property type="entry name" value="Immunoglobulins"/>
    <property type="match status" value="2"/>
</dbReference>
<evidence type="ECO:0000313" key="12">
    <source>
        <dbReference type="EMBL" id="MDM7892807.1"/>
    </source>
</evidence>
<dbReference type="InterPro" id="IPR013783">
    <property type="entry name" value="Ig-like_fold"/>
</dbReference>
<feature type="transmembrane region" description="Helical" evidence="9">
    <location>
        <begin position="23"/>
        <end position="42"/>
    </location>
</feature>
<organism evidence="12 13">
    <name type="scientific">Curtobacterium caseinilyticum</name>
    <dbReference type="NCBI Taxonomy" id="3055137"/>
    <lineage>
        <taxon>Bacteria</taxon>
        <taxon>Bacillati</taxon>
        <taxon>Actinomycetota</taxon>
        <taxon>Actinomycetes</taxon>
        <taxon>Micrococcales</taxon>
        <taxon>Microbacteriaceae</taxon>
        <taxon>Curtobacterium</taxon>
    </lineage>
</organism>
<sequence>MQRTTNPVSRATSRLAHHPQLRVVRLGAAILTAVLFGTMLPLTTHMPASAVPSEWTNQNTGFVTRDATHLQVDGQRFRASGANIYWLGLDENVGGVDYPTYFRIKDTLDAAHRAGITVVRSHMGTSTSQDNANTLALMPSLGEYNDQAFATMDFAVAYAGTLGIRLILPLTDEWEYYHGGHRDFTAPLGLQPDDFYTDSRAIGAYQDYVDHVIGHTNTLTGVPYSQDPTIMAWELGNELEGMTLPWINELVAHIKHEAPSQLVAAGRRFDIDPDTLAAANLDMVDVHYYPPTAAKISADAKTVTAAGKVYIAGEYASTAATDDLLNAAAADSNVTGMFVWSLFGHDDRSGLVAHDDGFTLHIPGGTALEQTRADAVEQYARSIGVTIPTTPLDAPLITAITRTNGVSTVTWRGTAGATDYVVERQIPGKAWTAVHDGTLGASAGTVTDFTSPAGASYRVRAINASGAAPATSDVVTPAGGDVLVDPLQDWRLTSSHTDTAVQADPEGGFVTAVGGVSGTVTWKQNGLTRAAFQTDDTAALRVETSTDGSTWAAADTTIGADGTVTADSLTGDHVRVVVTGTAHLTRAMLRSAVNDPTTEPGAFSLQSPTVGTHDVTAVPTFSWTPAADAAYYRFSITDEDGTTIAHTDGLTATTIRPDVDLQPGVTYRWSVTAVNGVGSTSSTPASASFSTRALPTQPLVVEDFEEYADDAELNATYVRNTGGGAITATLTPNPDTGSQAGRFSYDLAGPGYAGVVRTLTTPQDWWGHSGLELSLQAPAGDDVTLQIVAGGSYFETTVPVQGTGWQRVSVPFDQFKPPAWAGDATLDPSNVTQLAFYLGGDGAGELTVDDVSTTVAPAGTDPGEPGSPTPTIPPAAGTPTTPGSPNGGASPSPSAVTPSATENAGTDDPSGGLAFTGASVSGALVLGALGAVLLGVVILLITRRRRTRTAAGRVHRP</sequence>
<evidence type="ECO:0000256" key="4">
    <source>
        <dbReference type="ARBA" id="ARBA00022525"/>
    </source>
</evidence>
<feature type="compositionally biased region" description="Low complexity" evidence="8">
    <location>
        <begin position="874"/>
        <end position="901"/>
    </location>
</feature>
<dbReference type="RefSeq" id="WP_289474798.1">
    <property type="nucleotide sequence ID" value="NZ_JAUCMN010000011.1"/>
</dbReference>
<feature type="domain" description="Glycoside hydrolase family 5" evidence="11">
    <location>
        <begin position="62"/>
        <end position="184"/>
    </location>
</feature>
<keyword evidence="7" id="KW-0326">Glycosidase</keyword>
<evidence type="ECO:0000256" key="5">
    <source>
        <dbReference type="ARBA" id="ARBA00022729"/>
    </source>
</evidence>
<dbReference type="Proteomes" id="UP001236404">
    <property type="component" value="Unassembled WGS sequence"/>
</dbReference>
<evidence type="ECO:0000256" key="7">
    <source>
        <dbReference type="ARBA" id="ARBA00023295"/>
    </source>
</evidence>
<evidence type="ECO:0000256" key="2">
    <source>
        <dbReference type="ARBA" id="ARBA00004613"/>
    </source>
</evidence>
<keyword evidence="6" id="KW-0378">Hydrolase</keyword>
<dbReference type="PANTHER" id="PTHR31451:SF39">
    <property type="entry name" value="MANNAN ENDO-1,4-BETA-MANNOSIDASE 1"/>
    <property type="match status" value="1"/>
</dbReference>
<protein>
    <recommendedName>
        <fullName evidence="3">mannan endo-1,4-beta-mannosidase</fullName>
        <ecNumber evidence="3">3.2.1.78</ecNumber>
    </recommendedName>
</protein>
<evidence type="ECO:0000256" key="8">
    <source>
        <dbReference type="SAM" id="MobiDB-lite"/>
    </source>
</evidence>
<dbReference type="SUPFAM" id="SSF49265">
    <property type="entry name" value="Fibronectin type III"/>
    <property type="match status" value="1"/>
</dbReference>
<evidence type="ECO:0000313" key="13">
    <source>
        <dbReference type="Proteomes" id="UP001236404"/>
    </source>
</evidence>
<dbReference type="Gene3D" id="2.60.120.430">
    <property type="entry name" value="Galactose-binding lectin"/>
    <property type="match status" value="1"/>
</dbReference>
<proteinExistence type="predicted"/>
<dbReference type="Gene3D" id="3.20.20.80">
    <property type="entry name" value="Glycosidases"/>
    <property type="match status" value="1"/>
</dbReference>
<dbReference type="InterPro" id="IPR045053">
    <property type="entry name" value="MAN-like"/>
</dbReference>
<keyword evidence="5" id="KW-0732">Signal</keyword>